<dbReference type="GO" id="GO:0043130">
    <property type="term" value="F:ubiquitin binding"/>
    <property type="evidence" value="ECO:0007669"/>
    <property type="project" value="TreeGrafter"/>
</dbReference>
<dbReference type="OMA" id="YEGCKTI"/>
<evidence type="ECO:0000259" key="3">
    <source>
        <dbReference type="PROSITE" id="PS50053"/>
    </source>
</evidence>
<dbReference type="Pfam" id="PF00789">
    <property type="entry name" value="UBX"/>
    <property type="match status" value="1"/>
</dbReference>
<dbReference type="InterPro" id="IPR049483">
    <property type="entry name" value="FAF1_2-like_UAS"/>
</dbReference>
<gene>
    <name evidence="4" type="ORF">CAPTEDRAFT_183840</name>
</gene>
<dbReference type="STRING" id="283909.R7THL7"/>
<feature type="compositionally biased region" description="Basic and acidic residues" evidence="1">
    <location>
        <begin position="538"/>
        <end position="581"/>
    </location>
</feature>
<dbReference type="PROSITE" id="PS50053">
    <property type="entry name" value="UBIQUITIN_2"/>
    <property type="match status" value="1"/>
</dbReference>
<evidence type="ECO:0000313" key="4">
    <source>
        <dbReference type="EMBL" id="ELT93214.1"/>
    </source>
</evidence>
<dbReference type="Pfam" id="PF14555">
    <property type="entry name" value="UBA_4"/>
    <property type="match status" value="1"/>
</dbReference>
<dbReference type="GO" id="GO:0005783">
    <property type="term" value="C:endoplasmic reticulum"/>
    <property type="evidence" value="ECO:0007669"/>
    <property type="project" value="TreeGrafter"/>
</dbReference>
<dbReference type="Gene3D" id="3.10.20.90">
    <property type="entry name" value="Phosphatidylinositol 3-kinase Catalytic Subunit, Chain A, domain 1"/>
    <property type="match status" value="3"/>
</dbReference>
<proteinExistence type="predicted"/>
<reference evidence="5" key="3">
    <citation type="submission" date="2015-06" db="UniProtKB">
        <authorList>
            <consortium name="EnsemblMetazoa"/>
        </authorList>
    </citation>
    <scope>IDENTIFICATION</scope>
</reference>
<reference evidence="4 6" key="2">
    <citation type="journal article" date="2013" name="Nature">
        <title>Insights into bilaterian evolution from three spiralian genomes.</title>
        <authorList>
            <person name="Simakov O."/>
            <person name="Marletaz F."/>
            <person name="Cho S.J."/>
            <person name="Edsinger-Gonzales E."/>
            <person name="Havlak P."/>
            <person name="Hellsten U."/>
            <person name="Kuo D.H."/>
            <person name="Larsson T."/>
            <person name="Lv J."/>
            <person name="Arendt D."/>
            <person name="Savage R."/>
            <person name="Osoegawa K."/>
            <person name="de Jong P."/>
            <person name="Grimwood J."/>
            <person name="Chapman J.A."/>
            <person name="Shapiro H."/>
            <person name="Aerts A."/>
            <person name="Otillar R.P."/>
            <person name="Terry A.Y."/>
            <person name="Boore J.L."/>
            <person name="Grigoriev I.V."/>
            <person name="Lindberg D.R."/>
            <person name="Seaver E.C."/>
            <person name="Weisblat D.A."/>
            <person name="Putnam N.H."/>
            <person name="Rokhsar D.S."/>
        </authorList>
    </citation>
    <scope>NUCLEOTIDE SEQUENCE</scope>
    <source>
        <strain evidence="4 6">I ESC-2004</strain>
    </source>
</reference>
<evidence type="ECO:0008006" key="7">
    <source>
        <dbReference type="Google" id="ProtNLM"/>
    </source>
</evidence>
<dbReference type="InterPro" id="IPR029071">
    <property type="entry name" value="Ubiquitin-like_domsf"/>
</dbReference>
<dbReference type="Proteomes" id="UP000014760">
    <property type="component" value="Unassembled WGS sequence"/>
</dbReference>
<dbReference type="CDD" id="cd17130">
    <property type="entry name" value="Ubl2_FAF1"/>
    <property type="match status" value="1"/>
</dbReference>
<dbReference type="EMBL" id="AMQN01012910">
    <property type="status" value="NOT_ANNOTATED_CDS"/>
    <property type="molecule type" value="Genomic_DNA"/>
</dbReference>
<dbReference type="Gene3D" id="1.10.8.10">
    <property type="entry name" value="DNA helicase RuvA subunit, C-terminal domain"/>
    <property type="match status" value="1"/>
</dbReference>
<dbReference type="EMBL" id="KB309839">
    <property type="protein sequence ID" value="ELT93214.1"/>
    <property type="molecule type" value="Genomic_DNA"/>
</dbReference>
<dbReference type="OrthoDB" id="1920064at2759"/>
<dbReference type="Pfam" id="PF14560">
    <property type="entry name" value="Ubiquitin_2"/>
    <property type="match status" value="1"/>
</dbReference>
<dbReference type="InterPro" id="IPR006577">
    <property type="entry name" value="UAS"/>
</dbReference>
<dbReference type="Gene3D" id="3.40.30.10">
    <property type="entry name" value="Glutaredoxin"/>
    <property type="match status" value="1"/>
</dbReference>
<accession>R7THL7</accession>
<sequence length="677" mass="76418">MAEREQILADFQACTGNENIEECIVILEQHEWNLMEAVQAAMSGDFDSPRVGSPPIDISPPNGVNPPSYLDAVHGASAECLAGPLRSADPGGSASLQSLHERIAHQVAFASTSLSPPIRLLNFNIEYRDRSTTLRVPDSETIGKIKVLLESQWGIPVAKQDLCGWVDKANKRITDSDVLRDLHLPLDTTLFLLTPELMSTSQDSASESTENTLAQRLDQMYSLNIEFTNTHKDFQLNFFGRKTIQEVKQDLFSLTDVPVRYQQWHGWPEGASDSTTLAEAGLQLPSHRLLLMSNRPSNENEETADAESIEDFEDAHDSFVEDSLDLDGDGPLVRRPEPLMMEDAANQTEALESFSHEFGSRYGDCHPVFYIGDLECAIKDSLLCRAKDRKLLAIYLHHDASIQANVFCSQILCTESVVSFLSANFITWGWDLTSPANRARLLTMCTRHFGSIATNTVQNLRPDELPLLLIISRNRGSNEVMQAIHGNTTLDELMTHLLHATEVFREQQTLEIQEEDERNARETMLAEQDAAYQESLAVDRAKEEAKRIEEEQRRERENREQRHLEDLEKDRQHEMAQKEAIRQSLSDQLPDEPPCNCTEPISTLRIRCPGGGMLVRRFLAQHPLQVLLNFVASKGFPCSEFKLLTTFPRKDLTLEDTRKTLQVLKLCPQETLIVEEK</sequence>
<keyword evidence="6" id="KW-1185">Reference proteome</keyword>
<dbReference type="SUPFAM" id="SSF52833">
    <property type="entry name" value="Thioredoxin-like"/>
    <property type="match status" value="1"/>
</dbReference>
<name>R7THL7_CAPTE</name>
<dbReference type="InterPro" id="IPR000626">
    <property type="entry name" value="Ubiquitin-like_dom"/>
</dbReference>
<dbReference type="InterPro" id="IPR044541">
    <property type="entry name" value="FAF1_UBA"/>
</dbReference>
<dbReference type="Pfam" id="PF21021">
    <property type="entry name" value="FAF1"/>
    <property type="match status" value="1"/>
</dbReference>
<dbReference type="InterPro" id="IPR001012">
    <property type="entry name" value="UBX_dom"/>
</dbReference>
<organism evidence="4">
    <name type="scientific">Capitella teleta</name>
    <name type="common">Polychaete worm</name>
    <dbReference type="NCBI Taxonomy" id="283909"/>
    <lineage>
        <taxon>Eukaryota</taxon>
        <taxon>Metazoa</taxon>
        <taxon>Spiralia</taxon>
        <taxon>Lophotrochozoa</taxon>
        <taxon>Annelida</taxon>
        <taxon>Polychaeta</taxon>
        <taxon>Sedentaria</taxon>
        <taxon>Scolecida</taxon>
        <taxon>Capitellidae</taxon>
        <taxon>Capitella</taxon>
    </lineage>
</organism>
<dbReference type="InterPro" id="IPR033043">
    <property type="entry name" value="FAF1-like_UBX"/>
</dbReference>
<feature type="domain" description="UBX" evidence="2">
    <location>
        <begin position="597"/>
        <end position="674"/>
    </location>
</feature>
<feature type="domain" description="Ubiquitin-like" evidence="3">
    <location>
        <begin position="121"/>
        <end position="193"/>
    </location>
</feature>
<evidence type="ECO:0000259" key="2">
    <source>
        <dbReference type="PROSITE" id="PS50033"/>
    </source>
</evidence>
<dbReference type="SMART" id="SM00166">
    <property type="entry name" value="UBX"/>
    <property type="match status" value="1"/>
</dbReference>
<evidence type="ECO:0000313" key="6">
    <source>
        <dbReference type="Proteomes" id="UP000014760"/>
    </source>
</evidence>
<dbReference type="CDD" id="cd14413">
    <property type="entry name" value="UBA_FAF1"/>
    <property type="match status" value="1"/>
</dbReference>
<dbReference type="PROSITE" id="PS50033">
    <property type="entry name" value="UBX"/>
    <property type="match status" value="1"/>
</dbReference>
<feature type="region of interest" description="Disordered" evidence="1">
    <location>
        <begin position="538"/>
        <end position="594"/>
    </location>
</feature>
<dbReference type="CDD" id="cd17129">
    <property type="entry name" value="Ubl1_FAF1"/>
    <property type="match status" value="1"/>
</dbReference>
<dbReference type="CDD" id="cd01771">
    <property type="entry name" value="UBX_UBXN3A"/>
    <property type="match status" value="1"/>
</dbReference>
<dbReference type="GO" id="GO:0005634">
    <property type="term" value="C:nucleus"/>
    <property type="evidence" value="ECO:0007669"/>
    <property type="project" value="TreeGrafter"/>
</dbReference>
<dbReference type="SUPFAM" id="SSF54236">
    <property type="entry name" value="Ubiquitin-like"/>
    <property type="match status" value="3"/>
</dbReference>
<dbReference type="HOGENOM" id="CLU_028119_0_0_1"/>
<dbReference type="InterPro" id="IPR036249">
    <property type="entry name" value="Thioredoxin-like_sf"/>
</dbReference>
<dbReference type="InterPro" id="IPR050730">
    <property type="entry name" value="UBX_domain-protein"/>
</dbReference>
<dbReference type="SMART" id="SM00594">
    <property type="entry name" value="UAS"/>
    <property type="match status" value="1"/>
</dbReference>
<protein>
    <recommendedName>
        <fullName evidence="7">UBX domain-containing protein</fullName>
    </recommendedName>
</protein>
<dbReference type="AlphaFoldDB" id="R7THL7"/>
<dbReference type="EnsemblMetazoa" id="CapteT183840">
    <property type="protein sequence ID" value="CapteP183840"/>
    <property type="gene ID" value="CapteG183840"/>
</dbReference>
<dbReference type="PANTHER" id="PTHR23322">
    <property type="entry name" value="FAS-ASSOCIATED PROTEIN"/>
    <property type="match status" value="1"/>
</dbReference>
<dbReference type="GO" id="GO:0036503">
    <property type="term" value="P:ERAD pathway"/>
    <property type="evidence" value="ECO:0007669"/>
    <property type="project" value="TreeGrafter"/>
</dbReference>
<reference evidence="6" key="1">
    <citation type="submission" date="2012-12" db="EMBL/GenBank/DDBJ databases">
        <authorList>
            <person name="Hellsten U."/>
            <person name="Grimwood J."/>
            <person name="Chapman J.A."/>
            <person name="Shapiro H."/>
            <person name="Aerts A."/>
            <person name="Otillar R.P."/>
            <person name="Terry A.Y."/>
            <person name="Boore J.L."/>
            <person name="Simakov O."/>
            <person name="Marletaz F."/>
            <person name="Cho S.-J."/>
            <person name="Edsinger-Gonzales E."/>
            <person name="Havlak P."/>
            <person name="Kuo D.-H."/>
            <person name="Larsson T."/>
            <person name="Lv J."/>
            <person name="Arendt D."/>
            <person name="Savage R."/>
            <person name="Osoegawa K."/>
            <person name="de Jong P."/>
            <person name="Lindberg D.R."/>
            <person name="Seaver E.C."/>
            <person name="Weisblat D.A."/>
            <person name="Putnam N.H."/>
            <person name="Grigoriev I.V."/>
            <person name="Rokhsar D.S."/>
        </authorList>
    </citation>
    <scope>NUCLEOTIDE SEQUENCE</scope>
    <source>
        <strain evidence="6">I ESC-2004</strain>
    </source>
</reference>
<evidence type="ECO:0000256" key="1">
    <source>
        <dbReference type="SAM" id="MobiDB-lite"/>
    </source>
</evidence>
<dbReference type="FunCoup" id="R7THL7">
    <property type="interactions" value="1700"/>
</dbReference>
<evidence type="ECO:0000313" key="5">
    <source>
        <dbReference type="EnsemblMetazoa" id="CapteP183840"/>
    </source>
</evidence>
<dbReference type="PANTHER" id="PTHR23322:SF96">
    <property type="entry name" value="FAS-ASSOCIATED FACTOR 1"/>
    <property type="match status" value="1"/>
</dbReference>